<feature type="region of interest" description="Disordered" evidence="1">
    <location>
        <begin position="1"/>
        <end position="26"/>
    </location>
</feature>
<dbReference type="AlphaFoldDB" id="A0A834KHJ4"/>
<organism evidence="2 3">
    <name type="scientific">Vespula pensylvanica</name>
    <name type="common">Western yellow jacket</name>
    <name type="synonym">Wasp</name>
    <dbReference type="NCBI Taxonomy" id="30213"/>
    <lineage>
        <taxon>Eukaryota</taxon>
        <taxon>Metazoa</taxon>
        <taxon>Ecdysozoa</taxon>
        <taxon>Arthropoda</taxon>
        <taxon>Hexapoda</taxon>
        <taxon>Insecta</taxon>
        <taxon>Pterygota</taxon>
        <taxon>Neoptera</taxon>
        <taxon>Endopterygota</taxon>
        <taxon>Hymenoptera</taxon>
        <taxon>Apocrita</taxon>
        <taxon>Aculeata</taxon>
        <taxon>Vespoidea</taxon>
        <taxon>Vespidae</taxon>
        <taxon>Vespinae</taxon>
        <taxon>Vespula</taxon>
    </lineage>
</organism>
<comment type="caution">
    <text evidence="2">The sequence shown here is derived from an EMBL/GenBank/DDBJ whole genome shotgun (WGS) entry which is preliminary data.</text>
</comment>
<protein>
    <submittedName>
        <fullName evidence="2">Uncharacterized protein</fullName>
    </submittedName>
</protein>
<gene>
    <name evidence="2" type="ORF">H0235_014840</name>
</gene>
<keyword evidence="3" id="KW-1185">Reference proteome</keyword>
<dbReference type="Proteomes" id="UP000600918">
    <property type="component" value="Unassembled WGS sequence"/>
</dbReference>
<evidence type="ECO:0000313" key="2">
    <source>
        <dbReference type="EMBL" id="KAF7404146.1"/>
    </source>
</evidence>
<sequence length="100" mass="11565">MARREEGKTSRIGVKGSHEDIGVPPKANIRRPVRQFGGFVAFAMQIKKEERDENRRDTLGRPMLMKNEEEEEIEEVEVVVVVVVVVEEEEEGREDGFLRR</sequence>
<evidence type="ECO:0000313" key="3">
    <source>
        <dbReference type="Proteomes" id="UP000600918"/>
    </source>
</evidence>
<reference evidence="2" key="1">
    <citation type="journal article" date="2020" name="G3 (Bethesda)">
        <title>High-Quality Assemblies for Three Invasive Social Wasps from the &lt;i&gt;Vespula&lt;/i&gt; Genus.</title>
        <authorList>
            <person name="Harrop T.W.R."/>
            <person name="Guhlin J."/>
            <person name="McLaughlin G.M."/>
            <person name="Permina E."/>
            <person name="Stockwell P."/>
            <person name="Gilligan J."/>
            <person name="Le Lec M.F."/>
            <person name="Gruber M.A.M."/>
            <person name="Quinn O."/>
            <person name="Lovegrove M."/>
            <person name="Duncan E.J."/>
            <person name="Remnant E.J."/>
            <person name="Van Eeckhoven J."/>
            <person name="Graham B."/>
            <person name="Knapp R.A."/>
            <person name="Langford K.W."/>
            <person name="Kronenberg Z."/>
            <person name="Press M.O."/>
            <person name="Eacker S.M."/>
            <person name="Wilson-Rankin E.E."/>
            <person name="Purcell J."/>
            <person name="Lester P.J."/>
            <person name="Dearden P.K."/>
        </authorList>
    </citation>
    <scope>NUCLEOTIDE SEQUENCE</scope>
    <source>
        <strain evidence="2">Volc-1</strain>
    </source>
</reference>
<proteinExistence type="predicted"/>
<accession>A0A834KHJ4</accession>
<dbReference type="EMBL" id="JACSDY010000016">
    <property type="protein sequence ID" value="KAF7404146.1"/>
    <property type="molecule type" value="Genomic_DNA"/>
</dbReference>
<evidence type="ECO:0000256" key="1">
    <source>
        <dbReference type="SAM" id="MobiDB-lite"/>
    </source>
</evidence>
<name>A0A834KHJ4_VESPE</name>